<dbReference type="Gene3D" id="1.10.268.10">
    <property type="entry name" value="Topoisomerase, domain 3"/>
    <property type="match status" value="1"/>
</dbReference>
<reference evidence="10 11" key="1">
    <citation type="journal article" date="2008" name="Proc. Natl. Acad. Sci. U.S.A.">
        <title>The genome of Cyanothece 51142, a unicellular diazotrophic cyanobacterium important in the marine nitrogen cycle.</title>
        <authorList>
            <person name="Welsh E.A."/>
            <person name="Liberton M."/>
            <person name="Stoeckel J."/>
            <person name="Loh T."/>
            <person name="Elvitigala T."/>
            <person name="Wang C."/>
            <person name="Wollam A."/>
            <person name="Fulton R.S."/>
            <person name="Clifton S.W."/>
            <person name="Jacobs J.M."/>
            <person name="Aurora R."/>
            <person name="Ghosh B.K."/>
            <person name="Sherman L.A."/>
            <person name="Smith R.D."/>
            <person name="Wilson R.K."/>
            <person name="Pakrasi H.B."/>
        </authorList>
    </citation>
    <scope>NUCLEOTIDE SEQUENCE [LARGE SCALE GENOMIC DNA]</scope>
    <source>
        <strain evidence="11">ATCC 51142 / BH68</strain>
    </source>
</reference>
<dbReference type="PROSITE" id="PS52040">
    <property type="entry name" value="TOPO_IIA"/>
    <property type="match status" value="1"/>
</dbReference>
<dbReference type="PANTHER" id="PTHR43493:SF5">
    <property type="entry name" value="DNA GYRASE SUBUNIT A, CHLOROPLASTIC_MITOCHONDRIAL"/>
    <property type="match status" value="1"/>
</dbReference>
<dbReference type="InterPro" id="IPR002205">
    <property type="entry name" value="Topo_IIA_dom_A"/>
</dbReference>
<evidence type="ECO:0000256" key="2">
    <source>
        <dbReference type="ARBA" id="ARBA00008263"/>
    </source>
</evidence>
<keyword evidence="4 7" id="KW-0799">Topoisomerase</keyword>
<evidence type="ECO:0000313" key="11">
    <source>
        <dbReference type="Proteomes" id="UP000001203"/>
    </source>
</evidence>
<dbReference type="InterPro" id="IPR013758">
    <property type="entry name" value="Topo_IIA_A/C_ab"/>
</dbReference>
<gene>
    <name evidence="10" type="primary">gyrA2</name>
    <name evidence="10" type="ordered locus">cce_4541</name>
</gene>
<dbReference type="eggNOG" id="COG0188">
    <property type="taxonomic scope" value="Bacteria"/>
</dbReference>
<dbReference type="Pfam" id="PF00521">
    <property type="entry name" value="DNA_topoisoIV"/>
    <property type="match status" value="1"/>
</dbReference>
<accession>B1WV99</accession>
<evidence type="ECO:0000256" key="6">
    <source>
        <dbReference type="ARBA" id="ARBA00023235"/>
    </source>
</evidence>
<evidence type="ECO:0000256" key="8">
    <source>
        <dbReference type="SAM" id="MobiDB-lite"/>
    </source>
</evidence>
<dbReference type="Proteomes" id="UP000001203">
    <property type="component" value="Chromosome circular"/>
</dbReference>
<evidence type="ECO:0000256" key="5">
    <source>
        <dbReference type="ARBA" id="ARBA00023125"/>
    </source>
</evidence>
<evidence type="ECO:0000256" key="1">
    <source>
        <dbReference type="ARBA" id="ARBA00000185"/>
    </source>
</evidence>
<keyword evidence="5 7" id="KW-0238">DNA-binding</keyword>
<dbReference type="InterPro" id="IPR035516">
    <property type="entry name" value="Gyrase/topoIV_suA_C"/>
</dbReference>
<feature type="active site" description="O-(5'-phospho-DNA)-tyrosine intermediate" evidence="7">
    <location>
        <position position="135"/>
    </location>
</feature>
<evidence type="ECO:0000256" key="4">
    <source>
        <dbReference type="ARBA" id="ARBA00023029"/>
    </source>
</evidence>
<dbReference type="HOGENOM" id="CLU_002977_6_1_3"/>
<dbReference type="InterPro" id="IPR013760">
    <property type="entry name" value="Topo_IIA-like_dom_sf"/>
</dbReference>
<dbReference type="InterPro" id="IPR050220">
    <property type="entry name" value="Type_II_DNA_Topoisomerases"/>
</dbReference>
<feature type="compositionally biased region" description="Polar residues" evidence="8">
    <location>
        <begin position="507"/>
        <end position="552"/>
    </location>
</feature>
<dbReference type="GO" id="GO:0009330">
    <property type="term" value="C:DNA topoisomerase type II (double strand cut, ATP-hydrolyzing) complex"/>
    <property type="evidence" value="ECO:0007669"/>
    <property type="project" value="TreeGrafter"/>
</dbReference>
<dbReference type="FunFam" id="1.10.268.10:FF:000001">
    <property type="entry name" value="DNA gyrase subunit A"/>
    <property type="match status" value="1"/>
</dbReference>
<protein>
    <recommendedName>
        <fullName evidence="3">DNA topoisomerase (ATP-hydrolyzing)</fullName>
        <ecNumber evidence="3">5.6.2.2</ecNumber>
    </recommendedName>
</protein>
<dbReference type="NCBIfam" id="NF004044">
    <property type="entry name" value="PRK05561.1"/>
    <property type="match status" value="1"/>
</dbReference>
<dbReference type="EC" id="5.6.2.2" evidence="3"/>
<dbReference type="GO" id="GO:0005737">
    <property type="term" value="C:cytoplasm"/>
    <property type="evidence" value="ECO:0007669"/>
    <property type="project" value="TreeGrafter"/>
</dbReference>
<dbReference type="FunFam" id="3.30.1360.40:FF:000002">
    <property type="entry name" value="DNA gyrase subunit A"/>
    <property type="match status" value="1"/>
</dbReference>
<dbReference type="InterPro" id="IPR006691">
    <property type="entry name" value="GyrA/parC_rep"/>
</dbReference>
<dbReference type="EMBL" id="CP000806">
    <property type="protein sequence ID" value="ACB53889.1"/>
    <property type="molecule type" value="Genomic_DNA"/>
</dbReference>
<dbReference type="GO" id="GO:0005524">
    <property type="term" value="F:ATP binding"/>
    <property type="evidence" value="ECO:0007669"/>
    <property type="project" value="InterPro"/>
</dbReference>
<keyword evidence="6 7" id="KW-0413">Isomerase</keyword>
<evidence type="ECO:0000259" key="9">
    <source>
        <dbReference type="PROSITE" id="PS52040"/>
    </source>
</evidence>
<evidence type="ECO:0000256" key="3">
    <source>
        <dbReference type="ARBA" id="ARBA00012895"/>
    </source>
</evidence>
<evidence type="ECO:0000256" key="7">
    <source>
        <dbReference type="PROSITE-ProRule" id="PRU01384"/>
    </source>
</evidence>
<sequence length="846" mass="94849">MIQQERKLMAKQLKLVGTGEITPTALHAEMQRSYLEYAMSVIVGRALPDVRDGLKPVHRRILYAMHELGLTPDRPFRKCARVVGDVLGKYHPHGDQAVYDALVRMVQDFSSRYPLLAGHGNFGSVDNDPPAAMRYTETRLSPIADQAMLTEISEAIVDFSSNFDNSQQEPVVLPAQLPNLLLNGCTGIAVGMATNIPPHNLGELVDGLIALIDNPELSDEKLWKIIPGPDFPTGGEIIPTQGIEDAYRHGKGIISVRGVVRIERMDVGKKRRKERTAIIVTELPYQVTKSTWIEKIADLVNGGRLEGIADIRDESDRSGMRVVIELKRDAVAKTVLRELYKKTALQQNFGAIMLALVDNQPRQLSLRQLLEEFLKFREHTLTRQYNYELEECRNRLHLLEGLLIALNNLDRIIDILRNAADGTTAKTQFQQELNLSEAQANGILAMPMRRLTGLERQKLQAEYDELQGRINELENLLNNRPEFLKVLKKELRSLKRKYGDERRTRIVQPTAQKSQSKATQTAKKQSSDQNKTTSISNREPDTTSQPFSLFTPQTPPKNAILEMTYQGTICWRSPDTKVPDNHVPIYSEPIQEREQFIVITDIGKAYPVNVADVPPIEIQPIPLLSLLPKSAQRDSKKVVSLFFLSDNTENKDLLLLTNQGKIKRIQLSELAGLTNRGLVLIKLKDQDGLESVSITKEGEEVAIAMSSGRVLRFPVVDEVIPIMGRNAQGNQALKLRYGETIIGCVTLDDNKIVLLVSKLGYGKRLNVTGLRMTKLGDIGTQALQFTHKNDSLLGMIRASDSKDITLLTNQKKTLNIVAKDVKIWGKDGQGDRLVKLSNQEVIDYVM</sequence>
<dbReference type="Pfam" id="PF03989">
    <property type="entry name" value="DNA_gyraseA_C"/>
    <property type="match status" value="3"/>
</dbReference>
<organism evidence="10 11">
    <name type="scientific">Crocosphaera subtropica (strain ATCC 51142 / BH68)</name>
    <name type="common">Cyanothece sp. (strain ATCC 51142)</name>
    <dbReference type="NCBI Taxonomy" id="43989"/>
    <lineage>
        <taxon>Bacteria</taxon>
        <taxon>Bacillati</taxon>
        <taxon>Cyanobacteriota</taxon>
        <taxon>Cyanophyceae</taxon>
        <taxon>Oscillatoriophycideae</taxon>
        <taxon>Chroococcales</taxon>
        <taxon>Aphanothecaceae</taxon>
        <taxon>Crocosphaera</taxon>
        <taxon>Crocosphaera subtropica</taxon>
    </lineage>
</organism>
<keyword evidence="11" id="KW-1185">Reference proteome</keyword>
<evidence type="ECO:0000313" key="10">
    <source>
        <dbReference type="EMBL" id="ACB53889.1"/>
    </source>
</evidence>
<feature type="domain" description="Topo IIA-type catalytic" evidence="9">
    <location>
        <begin position="47"/>
        <end position="520"/>
    </location>
</feature>
<dbReference type="GO" id="GO:0003677">
    <property type="term" value="F:DNA binding"/>
    <property type="evidence" value="ECO:0007669"/>
    <property type="project" value="UniProtKB-UniRule"/>
</dbReference>
<dbReference type="Gene3D" id="3.90.199.10">
    <property type="entry name" value="Topoisomerase II, domain 5"/>
    <property type="match status" value="1"/>
</dbReference>
<dbReference type="STRING" id="43989.cce_4541"/>
<dbReference type="SUPFAM" id="SSF101904">
    <property type="entry name" value="GyrA/ParC C-terminal domain-like"/>
    <property type="match status" value="1"/>
</dbReference>
<dbReference type="InterPro" id="IPR013757">
    <property type="entry name" value="Topo_IIA_A_a_sf"/>
</dbReference>
<dbReference type="KEGG" id="cyt:cce_4541"/>
<feature type="region of interest" description="Disordered" evidence="8">
    <location>
        <begin position="502"/>
        <end position="555"/>
    </location>
</feature>
<dbReference type="Gene3D" id="2.120.10.90">
    <property type="entry name" value="DNA gyrase/topoisomerase IV, subunit A, C-terminal"/>
    <property type="match status" value="1"/>
</dbReference>
<dbReference type="GO" id="GO:0006265">
    <property type="term" value="P:DNA topological change"/>
    <property type="evidence" value="ECO:0007669"/>
    <property type="project" value="UniProtKB-UniRule"/>
</dbReference>
<dbReference type="FunFam" id="3.90.199.10:FF:000001">
    <property type="entry name" value="DNA gyrase subunit A"/>
    <property type="match status" value="1"/>
</dbReference>
<dbReference type="AlphaFoldDB" id="B1WV99"/>
<dbReference type="SUPFAM" id="SSF56719">
    <property type="entry name" value="Type II DNA topoisomerase"/>
    <property type="match status" value="1"/>
</dbReference>
<dbReference type="CDD" id="cd00187">
    <property type="entry name" value="TOP4c"/>
    <property type="match status" value="1"/>
</dbReference>
<proteinExistence type="inferred from homology"/>
<dbReference type="SMART" id="SM00434">
    <property type="entry name" value="TOP4c"/>
    <property type="match status" value="1"/>
</dbReference>
<dbReference type="Gene3D" id="3.30.1360.40">
    <property type="match status" value="1"/>
</dbReference>
<dbReference type="GO" id="GO:0034335">
    <property type="term" value="F:DNA negative supercoiling activity"/>
    <property type="evidence" value="ECO:0007669"/>
    <property type="project" value="UniProtKB-ARBA"/>
</dbReference>
<comment type="catalytic activity">
    <reaction evidence="1 7">
        <text>ATP-dependent breakage, passage and rejoining of double-stranded DNA.</text>
        <dbReference type="EC" id="5.6.2.2"/>
    </reaction>
</comment>
<dbReference type="PANTHER" id="PTHR43493">
    <property type="entry name" value="DNA GYRASE/TOPOISOMERASE SUBUNIT A"/>
    <property type="match status" value="1"/>
</dbReference>
<comment type="similarity">
    <text evidence="2">Belongs to the type II topoisomerase GyrA/ParC subunit family.</text>
</comment>
<name>B1WV99_CROS5</name>